<protein>
    <submittedName>
        <fullName evidence="1">Uncharacterized protein</fullName>
    </submittedName>
</protein>
<evidence type="ECO:0000313" key="2">
    <source>
        <dbReference type="Proteomes" id="UP000694411"/>
    </source>
</evidence>
<keyword evidence="2" id="KW-1185">Reference proteome</keyword>
<sequence length="54" mass="6459">MRNEKEQMRVNVGKLLNNIHRYNSENLATLGRYVEMQVKENAYLEANFIVLKLY</sequence>
<dbReference type="GO" id="GO:0005852">
    <property type="term" value="C:eukaryotic translation initiation factor 3 complex"/>
    <property type="evidence" value="ECO:0007669"/>
    <property type="project" value="InterPro"/>
</dbReference>
<organism evidence="1 2">
    <name type="scientific">Theropithecus gelada</name>
    <name type="common">Gelada baboon</name>
    <dbReference type="NCBI Taxonomy" id="9565"/>
    <lineage>
        <taxon>Eukaryota</taxon>
        <taxon>Metazoa</taxon>
        <taxon>Chordata</taxon>
        <taxon>Craniata</taxon>
        <taxon>Vertebrata</taxon>
        <taxon>Euteleostomi</taxon>
        <taxon>Mammalia</taxon>
        <taxon>Eutheria</taxon>
        <taxon>Euarchontoglires</taxon>
        <taxon>Primates</taxon>
        <taxon>Haplorrhini</taxon>
        <taxon>Catarrhini</taxon>
        <taxon>Cercopithecidae</taxon>
        <taxon>Cercopithecinae</taxon>
        <taxon>Theropithecus</taxon>
    </lineage>
</organism>
<dbReference type="SUPFAM" id="SSF48371">
    <property type="entry name" value="ARM repeat"/>
    <property type="match status" value="1"/>
</dbReference>
<reference evidence="1" key="1">
    <citation type="submission" date="2018-05" db="EMBL/GenBank/DDBJ databases">
        <title>Whole genome of Theropithecus gelada.</title>
        <authorList>
            <person name="Chiou K.L."/>
            <person name="Snyder-Mackler N."/>
        </authorList>
    </citation>
    <scope>NUCLEOTIDE SEQUENCE [LARGE SCALE GENOMIC DNA]</scope>
</reference>
<accession>A0A8D2FNJ8</accession>
<dbReference type="GO" id="GO:0006446">
    <property type="term" value="P:regulation of translational initiation"/>
    <property type="evidence" value="ECO:0007669"/>
    <property type="project" value="InterPro"/>
</dbReference>
<dbReference type="InterPro" id="IPR009374">
    <property type="entry name" value="eIF3k"/>
</dbReference>
<dbReference type="PANTHER" id="PTHR13022:SF0">
    <property type="entry name" value="EUKARYOTIC TRANSLATION INITIATION FACTOR 3 SUBUNIT K"/>
    <property type="match status" value="1"/>
</dbReference>
<proteinExistence type="predicted"/>
<dbReference type="Ensembl" id="ENSTGET00000027784.1">
    <property type="protein sequence ID" value="ENSTGEP00000023280.1"/>
    <property type="gene ID" value="ENSTGEG00000018847.1"/>
</dbReference>
<reference evidence="1" key="2">
    <citation type="submission" date="2025-08" db="UniProtKB">
        <authorList>
            <consortium name="Ensembl"/>
        </authorList>
    </citation>
    <scope>IDENTIFICATION</scope>
</reference>
<dbReference type="GO" id="GO:0043022">
    <property type="term" value="F:ribosome binding"/>
    <property type="evidence" value="ECO:0007669"/>
    <property type="project" value="InterPro"/>
</dbReference>
<dbReference type="InterPro" id="IPR016024">
    <property type="entry name" value="ARM-type_fold"/>
</dbReference>
<evidence type="ECO:0000313" key="1">
    <source>
        <dbReference type="Ensembl" id="ENSTGEP00000023280.1"/>
    </source>
</evidence>
<dbReference type="GO" id="GO:0003743">
    <property type="term" value="F:translation initiation factor activity"/>
    <property type="evidence" value="ECO:0007669"/>
    <property type="project" value="InterPro"/>
</dbReference>
<dbReference type="Proteomes" id="UP000694411">
    <property type="component" value="Chromosome 2"/>
</dbReference>
<dbReference type="AlphaFoldDB" id="A0A8D2FNJ8"/>
<reference evidence="1" key="3">
    <citation type="submission" date="2025-09" db="UniProtKB">
        <authorList>
            <consortium name="Ensembl"/>
        </authorList>
    </citation>
    <scope>IDENTIFICATION</scope>
</reference>
<dbReference type="Gene3D" id="1.25.40.250">
    <property type="entry name" value="ARM repeat, domain 1"/>
    <property type="match status" value="1"/>
</dbReference>
<dbReference type="PANTHER" id="PTHR13022">
    <property type="entry name" value="EUKARYOTIC TRANSLATION INITIATION FACTOR 3 SUBUNIT 11"/>
    <property type="match status" value="1"/>
</dbReference>
<dbReference type="InterPro" id="IPR016020">
    <property type="entry name" value="Transl_init_fac_sub12_N_euk"/>
</dbReference>
<name>A0A8D2FNJ8_THEGE</name>